<dbReference type="GeneID" id="92208228"/>
<evidence type="ECO:0000259" key="2">
    <source>
        <dbReference type="PROSITE" id="PS51925"/>
    </source>
</evidence>
<protein>
    <recommendedName>
        <fullName evidence="2">DM2 domain-containing protein</fullName>
    </recommendedName>
</protein>
<proteinExistence type="predicted"/>
<feature type="compositionally biased region" description="Low complexity" evidence="1">
    <location>
        <begin position="47"/>
        <end position="62"/>
    </location>
</feature>
<dbReference type="SMART" id="SM00151">
    <property type="entry name" value="SWIB"/>
    <property type="match status" value="1"/>
</dbReference>
<dbReference type="InterPro" id="IPR036885">
    <property type="entry name" value="SWIB_MDM2_dom_sf"/>
</dbReference>
<keyword evidence="4" id="KW-1185">Reference proteome</keyword>
<dbReference type="RefSeq" id="XP_066829970.1">
    <property type="nucleotide sequence ID" value="XM_066973098.1"/>
</dbReference>
<organism evidence="3 4">
    <name type="scientific">Lodderomyces beijingensis</name>
    <dbReference type="NCBI Taxonomy" id="1775926"/>
    <lineage>
        <taxon>Eukaryota</taxon>
        <taxon>Fungi</taxon>
        <taxon>Dikarya</taxon>
        <taxon>Ascomycota</taxon>
        <taxon>Saccharomycotina</taxon>
        <taxon>Pichiomycetes</taxon>
        <taxon>Debaryomycetaceae</taxon>
        <taxon>Candida/Lodderomyces clade</taxon>
        <taxon>Lodderomyces</taxon>
    </lineage>
</organism>
<evidence type="ECO:0000313" key="4">
    <source>
        <dbReference type="Proteomes" id="UP001497383"/>
    </source>
</evidence>
<dbReference type="PANTHER" id="PTHR13844">
    <property type="entry name" value="SWI/SNF-RELATED MATRIX-ASSOCIATED ACTIN-DEPENDENT REGULATOR OF CHROMATIN SUBFAMILY D"/>
    <property type="match status" value="1"/>
</dbReference>
<dbReference type="Proteomes" id="UP001497383">
    <property type="component" value="Chromosome 3"/>
</dbReference>
<name>A0ABP0ZMD1_9ASCO</name>
<dbReference type="InterPro" id="IPR019835">
    <property type="entry name" value="SWIB_domain"/>
</dbReference>
<evidence type="ECO:0000256" key="1">
    <source>
        <dbReference type="SAM" id="MobiDB-lite"/>
    </source>
</evidence>
<dbReference type="SUPFAM" id="SSF47592">
    <property type="entry name" value="SWIB/MDM2 domain"/>
    <property type="match status" value="1"/>
</dbReference>
<gene>
    <name evidence="3" type="ORF">LODBEIA_P30320</name>
</gene>
<accession>A0ABP0ZMD1</accession>
<evidence type="ECO:0000313" key="3">
    <source>
        <dbReference type="EMBL" id="CAK9438808.1"/>
    </source>
</evidence>
<feature type="compositionally biased region" description="Acidic residues" evidence="1">
    <location>
        <begin position="161"/>
        <end position="184"/>
    </location>
</feature>
<dbReference type="CDD" id="cd10567">
    <property type="entry name" value="SWIB-MDM2_like"/>
    <property type="match status" value="1"/>
</dbReference>
<dbReference type="EMBL" id="OZ022407">
    <property type="protein sequence ID" value="CAK9438808.1"/>
    <property type="molecule type" value="Genomic_DNA"/>
</dbReference>
<dbReference type="PROSITE" id="PS51925">
    <property type="entry name" value="SWIB_MDM2"/>
    <property type="match status" value="1"/>
</dbReference>
<feature type="region of interest" description="Disordered" evidence="1">
    <location>
        <begin position="136"/>
        <end position="184"/>
    </location>
</feature>
<feature type="domain" description="DM2" evidence="2">
    <location>
        <begin position="61"/>
        <end position="138"/>
    </location>
</feature>
<feature type="region of interest" description="Disordered" evidence="1">
    <location>
        <begin position="1"/>
        <end position="62"/>
    </location>
</feature>
<dbReference type="Pfam" id="PF02201">
    <property type="entry name" value="SWIB"/>
    <property type="match status" value="1"/>
</dbReference>
<dbReference type="Gene3D" id="1.10.245.10">
    <property type="entry name" value="SWIB/MDM2 domain"/>
    <property type="match status" value="1"/>
</dbReference>
<dbReference type="InterPro" id="IPR003121">
    <property type="entry name" value="SWIB_MDM2_domain"/>
</dbReference>
<reference evidence="3 4" key="1">
    <citation type="submission" date="2024-03" db="EMBL/GenBank/DDBJ databases">
        <authorList>
            <person name="Brejova B."/>
        </authorList>
    </citation>
    <scope>NUCLEOTIDE SEQUENCE [LARGE SCALE GENOMIC DNA]</scope>
    <source>
        <strain evidence="3 4">CBS 14171</strain>
    </source>
</reference>
<sequence>MERQDALLAAKLSREESNGARGSRTKRKASSASGPSKTKRAAHNKNNSDGNRINSSNNNNPFNREMALSADLQRVIGEEMCSRPQVVKKLWAYIKENDLQNPSDKRQIMCDEKLQQLFKKKTVGAFEMNRILSKHIFKPDEIGESGESGANAPEPQKSSDVDDDEEDLEKDAQQLEDEISEAEY</sequence>